<feature type="region of interest" description="Disordered" evidence="7">
    <location>
        <begin position="509"/>
        <end position="531"/>
    </location>
</feature>
<feature type="region of interest" description="Disordered" evidence="7">
    <location>
        <begin position="37"/>
        <end position="139"/>
    </location>
</feature>
<feature type="compositionally biased region" description="Polar residues" evidence="7">
    <location>
        <begin position="247"/>
        <end position="263"/>
    </location>
</feature>
<dbReference type="InterPro" id="IPR000679">
    <property type="entry name" value="Znf_GATA"/>
</dbReference>
<reference evidence="9" key="2">
    <citation type="submission" date="2021-01" db="EMBL/GenBank/DDBJ databases">
        <authorList>
            <person name="Schikora-Tamarit M.A."/>
        </authorList>
    </citation>
    <scope>NUCLEOTIDE SEQUENCE</scope>
    <source>
        <strain evidence="9">CBS6075</strain>
    </source>
</reference>
<comment type="caution">
    <text evidence="9">The sequence shown here is derived from an EMBL/GenBank/DDBJ whole genome shotgun (WGS) entry which is preliminary data.</text>
</comment>
<dbReference type="PRINTS" id="PR00619">
    <property type="entry name" value="GATAZNFINGER"/>
</dbReference>
<dbReference type="GO" id="GO:0045944">
    <property type="term" value="P:positive regulation of transcription by RNA polymerase II"/>
    <property type="evidence" value="ECO:0007669"/>
    <property type="project" value="TreeGrafter"/>
</dbReference>
<dbReference type="SUPFAM" id="SSF57716">
    <property type="entry name" value="Glucocorticoid receptor-like (DNA-binding domain)"/>
    <property type="match status" value="1"/>
</dbReference>
<dbReference type="OrthoDB" id="515401at2759"/>
<evidence type="ECO:0000313" key="10">
    <source>
        <dbReference type="Proteomes" id="UP000769157"/>
    </source>
</evidence>
<protein>
    <recommendedName>
        <fullName evidence="8">GATA-type domain-containing protein</fullName>
    </recommendedName>
</protein>
<evidence type="ECO:0000256" key="6">
    <source>
        <dbReference type="PROSITE-ProRule" id="PRU00094"/>
    </source>
</evidence>
<evidence type="ECO:0000313" key="9">
    <source>
        <dbReference type="EMBL" id="KAH3666534.1"/>
    </source>
</evidence>
<dbReference type="GO" id="GO:0008270">
    <property type="term" value="F:zinc ion binding"/>
    <property type="evidence" value="ECO:0007669"/>
    <property type="project" value="UniProtKB-KW"/>
</dbReference>
<feature type="compositionally biased region" description="Polar residues" evidence="7">
    <location>
        <begin position="450"/>
        <end position="467"/>
    </location>
</feature>
<evidence type="ECO:0000256" key="2">
    <source>
        <dbReference type="ARBA" id="ARBA00022723"/>
    </source>
</evidence>
<feature type="compositionally biased region" description="Polar residues" evidence="7">
    <location>
        <begin position="483"/>
        <end position="493"/>
    </location>
</feature>
<dbReference type="AlphaFoldDB" id="A0A9P8P7S8"/>
<keyword evidence="2" id="KW-0479">Metal-binding</keyword>
<dbReference type="InterPro" id="IPR039355">
    <property type="entry name" value="Transcription_factor_GATA"/>
</dbReference>
<dbReference type="GeneID" id="70235496"/>
<feature type="compositionally biased region" description="Low complexity" evidence="7">
    <location>
        <begin position="54"/>
        <end position="70"/>
    </location>
</feature>
<organism evidence="9 10">
    <name type="scientific">Ogataea philodendri</name>
    <dbReference type="NCBI Taxonomy" id="1378263"/>
    <lineage>
        <taxon>Eukaryota</taxon>
        <taxon>Fungi</taxon>
        <taxon>Dikarya</taxon>
        <taxon>Ascomycota</taxon>
        <taxon>Saccharomycotina</taxon>
        <taxon>Pichiomycetes</taxon>
        <taxon>Pichiales</taxon>
        <taxon>Pichiaceae</taxon>
        <taxon>Ogataea</taxon>
    </lineage>
</organism>
<evidence type="ECO:0000259" key="8">
    <source>
        <dbReference type="PROSITE" id="PS50114"/>
    </source>
</evidence>
<sequence>MEPNSIWDIYSTARNMLPLYPRIRNRKLREESRRIQHELLPHEGVPSFTDYDNSALTPSSTSQLSTSPLAVRNEDSKPSTSSHSKGVISRSHDQSSNSSLITPPGDSSQASVTQGIESTSSDNLVTPLSMSESPNITQVKKSKELSELLQTNLDDLLQIKNDKGLFADHDPDFLERYKISRATGGHLKSLPSVSSSSTNVISRNSETIESSSPKDSSQFAQSTWNDRQTIIPIPMHKNEYESKGHENSISQNSSLDRHSISSPSKQLSKCFNCGTTKTPLWRRDPQGNTLCNACGLFQKLHGTMRPLSLKTDIIKKRNSKRQPFNQIQHYPSNTKQFNFNSPGSYSRSKGHPQFTSHSPGFPESFGPLNNAGAHGAFVNQPQTYLMSQSYPEFSLIPNQSIPGSSTDLYPHSTFGVPNGSVNVPSYRNANFYGASQRHRNVPILPKPIPKNSQPQSNSNTPLATTPVASQSPSSFSPLSASSGQYSANQSQPQDIPRFKRLKSRNFSVSSSIASSPGSVPGVPSNSFSRRGSTPNNLYLEIQAKRGINSQGLYFDENPPRPELLVEKDPYFGKQKATKDTDKIEQAEPPDNCSLRDLDWLKFDV</sequence>
<dbReference type="CDD" id="cd00202">
    <property type="entry name" value="ZnF_GATA"/>
    <property type="match status" value="1"/>
</dbReference>
<proteinExistence type="predicted"/>
<dbReference type="GO" id="GO:0000122">
    <property type="term" value="P:negative regulation of transcription by RNA polymerase II"/>
    <property type="evidence" value="ECO:0007669"/>
    <property type="project" value="TreeGrafter"/>
</dbReference>
<dbReference type="PROSITE" id="PS00344">
    <property type="entry name" value="GATA_ZN_FINGER_1"/>
    <property type="match status" value="1"/>
</dbReference>
<evidence type="ECO:0000256" key="3">
    <source>
        <dbReference type="ARBA" id="ARBA00022771"/>
    </source>
</evidence>
<keyword evidence="3 6" id="KW-0863">Zinc-finger</keyword>
<evidence type="ECO:0000256" key="5">
    <source>
        <dbReference type="ARBA" id="ARBA00023242"/>
    </source>
</evidence>
<keyword evidence="4" id="KW-0862">Zinc</keyword>
<feature type="compositionally biased region" description="Low complexity" evidence="7">
    <location>
        <begin position="189"/>
        <end position="205"/>
    </location>
</feature>
<feature type="region of interest" description="Disordered" evidence="7">
    <location>
        <begin position="239"/>
        <end position="263"/>
    </location>
</feature>
<dbReference type="GO" id="GO:0000978">
    <property type="term" value="F:RNA polymerase II cis-regulatory region sequence-specific DNA binding"/>
    <property type="evidence" value="ECO:0007669"/>
    <property type="project" value="TreeGrafter"/>
</dbReference>
<keyword evidence="10" id="KW-1185">Reference proteome</keyword>
<dbReference type="RefSeq" id="XP_046061665.1">
    <property type="nucleotide sequence ID" value="XM_046204515.1"/>
</dbReference>
<name>A0A9P8P7S8_9ASCO</name>
<feature type="compositionally biased region" description="Polar residues" evidence="7">
    <location>
        <begin position="207"/>
        <end position="222"/>
    </location>
</feature>
<dbReference type="GO" id="GO:0000981">
    <property type="term" value="F:DNA-binding transcription factor activity, RNA polymerase II-specific"/>
    <property type="evidence" value="ECO:0007669"/>
    <property type="project" value="TreeGrafter"/>
</dbReference>
<dbReference type="InterPro" id="IPR013088">
    <property type="entry name" value="Znf_NHR/GATA"/>
</dbReference>
<gene>
    <name evidence="9" type="ORF">OGAPHI_003531</name>
</gene>
<keyword evidence="5" id="KW-0539">Nucleus</keyword>
<feature type="compositionally biased region" description="Polar residues" evidence="7">
    <location>
        <begin position="94"/>
        <end position="139"/>
    </location>
</feature>
<feature type="region of interest" description="Disordered" evidence="7">
    <location>
        <begin position="332"/>
        <end position="356"/>
    </location>
</feature>
<dbReference type="EMBL" id="JAEUBE010000255">
    <property type="protein sequence ID" value="KAH3666534.1"/>
    <property type="molecule type" value="Genomic_DNA"/>
</dbReference>
<evidence type="ECO:0000256" key="4">
    <source>
        <dbReference type="ARBA" id="ARBA00022833"/>
    </source>
</evidence>
<dbReference type="Pfam" id="PF00320">
    <property type="entry name" value="GATA"/>
    <property type="match status" value="1"/>
</dbReference>
<comment type="subcellular location">
    <subcellularLocation>
        <location evidence="1">Nucleus</location>
    </subcellularLocation>
</comment>
<dbReference type="PANTHER" id="PTHR10071">
    <property type="entry name" value="TRANSCRIPTION FACTOR GATA FAMILY MEMBER"/>
    <property type="match status" value="1"/>
</dbReference>
<feature type="domain" description="GATA-type" evidence="8">
    <location>
        <begin position="264"/>
        <end position="317"/>
    </location>
</feature>
<dbReference type="GO" id="GO:0005634">
    <property type="term" value="C:nucleus"/>
    <property type="evidence" value="ECO:0007669"/>
    <property type="project" value="UniProtKB-SubCell"/>
</dbReference>
<accession>A0A9P8P7S8</accession>
<dbReference type="SMART" id="SM00401">
    <property type="entry name" value="ZnF_GATA"/>
    <property type="match status" value="1"/>
</dbReference>
<dbReference type="PROSITE" id="PS50114">
    <property type="entry name" value="GATA_ZN_FINGER_2"/>
    <property type="match status" value="1"/>
</dbReference>
<feature type="compositionally biased region" description="Low complexity" evidence="7">
    <location>
        <begin position="468"/>
        <end position="482"/>
    </location>
</feature>
<dbReference type="Proteomes" id="UP000769157">
    <property type="component" value="Unassembled WGS sequence"/>
</dbReference>
<dbReference type="Gene3D" id="3.30.50.10">
    <property type="entry name" value="Erythroid Transcription Factor GATA-1, subunit A"/>
    <property type="match status" value="1"/>
</dbReference>
<dbReference type="PANTHER" id="PTHR10071:SF281">
    <property type="entry name" value="BOX A-BINDING FACTOR-RELATED"/>
    <property type="match status" value="1"/>
</dbReference>
<feature type="region of interest" description="Disordered" evidence="7">
    <location>
        <begin position="186"/>
        <end position="222"/>
    </location>
</feature>
<feature type="compositionally biased region" description="Low complexity" evidence="7">
    <location>
        <begin position="509"/>
        <end position="528"/>
    </location>
</feature>
<feature type="region of interest" description="Disordered" evidence="7">
    <location>
        <begin position="441"/>
        <end position="496"/>
    </location>
</feature>
<reference evidence="9" key="1">
    <citation type="journal article" date="2021" name="Open Biol.">
        <title>Shared evolutionary footprints suggest mitochondrial oxidative damage underlies multiple complex I losses in fungi.</title>
        <authorList>
            <person name="Schikora-Tamarit M.A."/>
            <person name="Marcet-Houben M."/>
            <person name="Nosek J."/>
            <person name="Gabaldon T."/>
        </authorList>
    </citation>
    <scope>NUCLEOTIDE SEQUENCE</scope>
    <source>
        <strain evidence="9">CBS6075</strain>
    </source>
</reference>
<dbReference type="FunFam" id="3.30.50.10:FF:000007">
    <property type="entry name" value="Nitrogen regulatory AreA, N-terminal"/>
    <property type="match status" value="1"/>
</dbReference>
<evidence type="ECO:0000256" key="1">
    <source>
        <dbReference type="ARBA" id="ARBA00004123"/>
    </source>
</evidence>
<evidence type="ECO:0000256" key="7">
    <source>
        <dbReference type="SAM" id="MobiDB-lite"/>
    </source>
</evidence>